<accession>K8AI96</accession>
<dbReference type="AlphaFoldDB" id="K8AI96"/>
<dbReference type="Proteomes" id="UP000009340">
    <property type="component" value="Unassembled WGS sequence"/>
</dbReference>
<gene>
    <name evidence="1" type="ORF">BN137_3363</name>
</gene>
<evidence type="ECO:0000313" key="1">
    <source>
        <dbReference type="EMBL" id="CCJ73972.1"/>
    </source>
</evidence>
<proteinExistence type="predicted"/>
<reference evidence="1" key="1">
    <citation type="submission" date="2012-07" db="EMBL/GenBank/DDBJ databases">
        <authorList>
            <person name="Cummings C."/>
        </authorList>
    </citation>
    <scope>NUCLEOTIDE SEQUENCE</scope>
    <source>
        <strain evidence="1">1330</strain>
    </source>
</reference>
<dbReference type="EMBL" id="CAKW01000121">
    <property type="protein sequence ID" value="CCJ73972.1"/>
    <property type="molecule type" value="Genomic_DNA"/>
</dbReference>
<organism evidence="1 2">
    <name type="scientific">Cronobacter condimenti 1330</name>
    <dbReference type="NCBI Taxonomy" id="1073999"/>
    <lineage>
        <taxon>Bacteria</taxon>
        <taxon>Pseudomonadati</taxon>
        <taxon>Pseudomonadota</taxon>
        <taxon>Gammaproteobacteria</taxon>
        <taxon>Enterobacterales</taxon>
        <taxon>Enterobacteriaceae</taxon>
        <taxon>Cronobacter</taxon>
    </lineage>
</organism>
<name>K8AI96_9ENTR</name>
<comment type="caution">
    <text evidence="1">The sequence shown here is derived from an EMBL/GenBank/DDBJ whole genome shotgun (WGS) entry which is preliminary data.</text>
</comment>
<evidence type="ECO:0000313" key="2">
    <source>
        <dbReference type="Proteomes" id="UP000009340"/>
    </source>
</evidence>
<sequence length="39" mass="4717">MLRATQLGLEYPRITNQQRAMRGLEEYQLTDERPFYLQS</sequence>
<protein>
    <submittedName>
        <fullName evidence="1">Uncharacterized protein</fullName>
    </submittedName>
</protein>